<evidence type="ECO:0000259" key="7">
    <source>
        <dbReference type="PROSITE" id="PS50850"/>
    </source>
</evidence>
<dbReference type="Proteomes" id="UP001500831">
    <property type="component" value="Unassembled WGS sequence"/>
</dbReference>
<evidence type="ECO:0000313" key="8">
    <source>
        <dbReference type="EMBL" id="GAA2863287.1"/>
    </source>
</evidence>
<evidence type="ECO:0000256" key="2">
    <source>
        <dbReference type="ARBA" id="ARBA00022475"/>
    </source>
</evidence>
<keyword evidence="5 6" id="KW-0472">Membrane</keyword>
<reference evidence="8 9" key="1">
    <citation type="journal article" date="2019" name="Int. J. Syst. Evol. Microbiol.">
        <title>The Global Catalogue of Microorganisms (GCM) 10K type strain sequencing project: providing services to taxonomists for standard genome sequencing and annotation.</title>
        <authorList>
            <consortium name="The Broad Institute Genomics Platform"/>
            <consortium name="The Broad Institute Genome Sequencing Center for Infectious Disease"/>
            <person name="Wu L."/>
            <person name="Ma J."/>
        </authorList>
    </citation>
    <scope>NUCLEOTIDE SEQUENCE [LARGE SCALE GENOMIC DNA]</scope>
    <source>
        <strain evidence="8 9">JCM 6242</strain>
    </source>
</reference>
<dbReference type="PANTHER" id="PTHR23513">
    <property type="entry name" value="INTEGRAL MEMBRANE EFFLUX PROTEIN-RELATED"/>
    <property type="match status" value="1"/>
</dbReference>
<evidence type="ECO:0000313" key="9">
    <source>
        <dbReference type="Proteomes" id="UP001500831"/>
    </source>
</evidence>
<protein>
    <submittedName>
        <fullName evidence="8">MFS transporter</fullName>
    </submittedName>
</protein>
<dbReference type="PANTHER" id="PTHR23513:SF6">
    <property type="entry name" value="MAJOR FACILITATOR SUPERFAMILY ASSOCIATED DOMAIN-CONTAINING PROTEIN"/>
    <property type="match status" value="1"/>
</dbReference>
<feature type="transmembrane region" description="Helical" evidence="6">
    <location>
        <begin position="367"/>
        <end position="386"/>
    </location>
</feature>
<keyword evidence="4 6" id="KW-1133">Transmembrane helix</keyword>
<comment type="subcellular location">
    <subcellularLocation>
        <location evidence="1">Cell membrane</location>
        <topology evidence="1">Multi-pass membrane protein</topology>
    </subcellularLocation>
</comment>
<evidence type="ECO:0000256" key="4">
    <source>
        <dbReference type="ARBA" id="ARBA00022989"/>
    </source>
</evidence>
<dbReference type="PROSITE" id="PS50850">
    <property type="entry name" value="MFS"/>
    <property type="match status" value="1"/>
</dbReference>
<feature type="transmembrane region" description="Helical" evidence="6">
    <location>
        <begin position="74"/>
        <end position="94"/>
    </location>
</feature>
<dbReference type="CDD" id="cd06173">
    <property type="entry name" value="MFS_MefA_like"/>
    <property type="match status" value="1"/>
</dbReference>
<dbReference type="InterPro" id="IPR036259">
    <property type="entry name" value="MFS_trans_sf"/>
</dbReference>
<dbReference type="Pfam" id="PF07690">
    <property type="entry name" value="MFS_1"/>
    <property type="match status" value="1"/>
</dbReference>
<evidence type="ECO:0000256" key="6">
    <source>
        <dbReference type="SAM" id="Phobius"/>
    </source>
</evidence>
<keyword evidence="2" id="KW-1003">Cell membrane</keyword>
<comment type="caution">
    <text evidence="8">The sequence shown here is derived from an EMBL/GenBank/DDBJ whole genome shotgun (WGS) entry which is preliminary data.</text>
</comment>
<feature type="domain" description="Major facilitator superfamily (MFS) profile" evidence="7">
    <location>
        <begin position="1"/>
        <end position="189"/>
    </location>
</feature>
<dbReference type="InterPro" id="IPR022324">
    <property type="entry name" value="Bacilysin_exporter_BacE_put"/>
</dbReference>
<feature type="transmembrane region" description="Helical" evidence="6">
    <location>
        <begin position="253"/>
        <end position="273"/>
    </location>
</feature>
<feature type="transmembrane region" description="Helical" evidence="6">
    <location>
        <begin position="12"/>
        <end position="35"/>
    </location>
</feature>
<evidence type="ECO:0000256" key="5">
    <source>
        <dbReference type="ARBA" id="ARBA00023136"/>
    </source>
</evidence>
<keyword evidence="9" id="KW-1185">Reference proteome</keyword>
<accession>A0ABN3VV28</accession>
<dbReference type="InterPro" id="IPR020846">
    <property type="entry name" value="MFS_dom"/>
</dbReference>
<dbReference type="PRINTS" id="PR01988">
    <property type="entry name" value="EXPORTERBACE"/>
</dbReference>
<dbReference type="InterPro" id="IPR011701">
    <property type="entry name" value="MFS"/>
</dbReference>
<keyword evidence="3 6" id="KW-0812">Transmembrane</keyword>
<evidence type="ECO:0000256" key="3">
    <source>
        <dbReference type="ARBA" id="ARBA00022692"/>
    </source>
</evidence>
<feature type="transmembrane region" description="Helical" evidence="6">
    <location>
        <begin position="47"/>
        <end position="67"/>
    </location>
</feature>
<feature type="transmembrane region" description="Helical" evidence="6">
    <location>
        <begin position="339"/>
        <end position="361"/>
    </location>
</feature>
<dbReference type="SUPFAM" id="SSF103473">
    <property type="entry name" value="MFS general substrate transporter"/>
    <property type="match status" value="1"/>
</dbReference>
<feature type="transmembrane region" description="Helical" evidence="6">
    <location>
        <begin position="222"/>
        <end position="241"/>
    </location>
</feature>
<dbReference type="Gene3D" id="1.20.1250.20">
    <property type="entry name" value="MFS general substrate transporter like domains"/>
    <property type="match status" value="1"/>
</dbReference>
<feature type="transmembrane region" description="Helical" evidence="6">
    <location>
        <begin position="100"/>
        <end position="124"/>
    </location>
</feature>
<dbReference type="EMBL" id="BAAAVI010000013">
    <property type="protein sequence ID" value="GAA2863287.1"/>
    <property type="molecule type" value="Genomic_DNA"/>
</dbReference>
<sequence length="407" mass="42376">MMRNVLRRPGFRLVYVGMAVSLLGDASLLLIPGILAKRLTGSDGAAGLTLFFFTLPLCFSPLFGYVIDRVDRRRFLVVACVLSGVSLAPLTAVTGPETFWLVYPVSAAMGCSYAMIFGALSGLLKSILPEDLLAEANSALQTTRQGVRLVGPLLGVAIHECFGIGALVLFDAFTFLAAAVAFAALPPPPPVAPVPRGRWREELSAGAHHLAADPYLRRATGAFCLMFTLAGATESLIFAVIEHGLGRSPEFTAFTSVAMGIGAIGGGVCGAAVIARRGELFAIGAGIGLYGVAVMLWMLPVEAVMLGAMMMAGAGLNLAGVARMTLVQRRSPDHLVGRVTTAFEAAAGVTQLLSLVAGAVLVSLVDYRVLLAVVGVTVCCAGAHALRRRSADRSSHDTDLSPQGPPS</sequence>
<gene>
    <name evidence="8" type="ORF">GCM10010517_22310</name>
</gene>
<name>A0ABN3VV28_9ACTN</name>
<evidence type="ECO:0000256" key="1">
    <source>
        <dbReference type="ARBA" id="ARBA00004651"/>
    </source>
</evidence>
<proteinExistence type="predicted"/>
<organism evidence="8 9">
    <name type="scientific">Streptosporangium fragile</name>
    <dbReference type="NCBI Taxonomy" id="46186"/>
    <lineage>
        <taxon>Bacteria</taxon>
        <taxon>Bacillati</taxon>
        <taxon>Actinomycetota</taxon>
        <taxon>Actinomycetes</taxon>
        <taxon>Streptosporangiales</taxon>
        <taxon>Streptosporangiaceae</taxon>
        <taxon>Streptosporangium</taxon>
    </lineage>
</organism>
<feature type="transmembrane region" description="Helical" evidence="6">
    <location>
        <begin position="280"/>
        <end position="299"/>
    </location>
</feature>
<feature type="transmembrane region" description="Helical" evidence="6">
    <location>
        <begin position="305"/>
        <end position="327"/>
    </location>
</feature>